<accession>A0A6G7GRT5</accession>
<evidence type="ECO:0000313" key="1">
    <source>
        <dbReference type="EMBL" id="QII12225.1"/>
    </source>
</evidence>
<proteinExistence type="predicted"/>
<name>A0A6G7GRT5_KUEST</name>
<dbReference type="Proteomes" id="UP000501926">
    <property type="component" value="Chromosome"/>
</dbReference>
<evidence type="ECO:0000313" key="2">
    <source>
        <dbReference type="Proteomes" id="UP000501926"/>
    </source>
</evidence>
<dbReference type="AlphaFoldDB" id="A0A6G7GRT5"/>
<reference evidence="1 2" key="1">
    <citation type="submission" date="2020-02" db="EMBL/GenBank/DDBJ databases">
        <title>Newly sequenced genome of strain CSTR1 showed variability in Candidatus Kuenenia stuttgartiensis genomes.</title>
        <authorList>
            <person name="Ding C."/>
            <person name="Adrian L."/>
        </authorList>
    </citation>
    <scope>NUCLEOTIDE SEQUENCE [LARGE SCALE GENOMIC DNA]</scope>
    <source>
        <strain evidence="1 2">CSTR1</strain>
    </source>
</reference>
<protein>
    <submittedName>
        <fullName evidence="1">Uncharacterized protein</fullName>
    </submittedName>
</protein>
<dbReference type="EMBL" id="CP049055">
    <property type="protein sequence ID" value="QII12225.1"/>
    <property type="molecule type" value="Genomic_DNA"/>
</dbReference>
<gene>
    <name evidence="1" type="ORF">KsCSTR_28460</name>
</gene>
<sequence length="55" mass="6187">MRSKALRSVYFSEPKKRSHLQTVDQASMRLSIVRSGGEAAQAFEFDLRSGGIVMR</sequence>
<organism evidence="1 2">
    <name type="scientific">Kuenenia stuttgartiensis</name>
    <dbReference type="NCBI Taxonomy" id="174633"/>
    <lineage>
        <taxon>Bacteria</taxon>
        <taxon>Pseudomonadati</taxon>
        <taxon>Planctomycetota</taxon>
        <taxon>Candidatus Brocadiia</taxon>
        <taxon>Candidatus Brocadiales</taxon>
        <taxon>Candidatus Brocadiaceae</taxon>
        <taxon>Candidatus Kuenenia</taxon>
    </lineage>
</organism>